<proteinExistence type="predicted"/>
<sequence>MGAGASAHANHRRRALIRWHNQHAHVSLTTQLALAFGDASLAISTAAVAEVLRQYCILPSSCTLDQVREALHALGCEYHAPADVHDVRHLIDYFAPSVLCKDVPRHSMHAACKTGNLDAAIAAVQMNPAAWHDVDAFGNLPLYYASVYNDAAASSSVGWPALSAADRLRCATNALTPQVKALLETNDPSPLALRHDVLNVFTDDNDVLWDGALASMFDGETQ</sequence>
<dbReference type="STRING" id="157072.A0A024TBK5"/>
<reference evidence="1" key="1">
    <citation type="submission" date="2013-12" db="EMBL/GenBank/DDBJ databases">
        <title>The Genome Sequence of Aphanomyces invadans NJM9701.</title>
        <authorList>
            <consortium name="The Broad Institute Genomics Platform"/>
            <person name="Russ C."/>
            <person name="Tyler B."/>
            <person name="van West P."/>
            <person name="Dieguez-Uribeondo J."/>
            <person name="Young S.K."/>
            <person name="Zeng Q."/>
            <person name="Gargeya S."/>
            <person name="Fitzgerald M."/>
            <person name="Abouelleil A."/>
            <person name="Alvarado L."/>
            <person name="Chapman S.B."/>
            <person name="Gainer-Dewar J."/>
            <person name="Goldberg J."/>
            <person name="Griggs A."/>
            <person name="Gujja S."/>
            <person name="Hansen M."/>
            <person name="Howarth C."/>
            <person name="Imamovic A."/>
            <person name="Ireland A."/>
            <person name="Larimer J."/>
            <person name="McCowan C."/>
            <person name="Murphy C."/>
            <person name="Pearson M."/>
            <person name="Poon T.W."/>
            <person name="Priest M."/>
            <person name="Roberts A."/>
            <person name="Saif S."/>
            <person name="Shea T."/>
            <person name="Sykes S."/>
            <person name="Wortman J."/>
            <person name="Nusbaum C."/>
            <person name="Birren B."/>
        </authorList>
    </citation>
    <scope>NUCLEOTIDE SEQUENCE [LARGE SCALE GENOMIC DNA]</scope>
    <source>
        <strain evidence="1">NJM9701</strain>
    </source>
</reference>
<dbReference type="VEuPathDB" id="FungiDB:H310_14063"/>
<gene>
    <name evidence="1" type="ORF">H310_14063</name>
</gene>
<protein>
    <submittedName>
        <fullName evidence="1">Uncharacterized protein</fullName>
    </submittedName>
</protein>
<dbReference type="GeneID" id="20091113"/>
<accession>A0A024TBK5</accession>
<dbReference type="RefSeq" id="XP_008880021.1">
    <property type="nucleotide sequence ID" value="XM_008881799.1"/>
</dbReference>
<organism evidence="1">
    <name type="scientific">Aphanomyces invadans</name>
    <dbReference type="NCBI Taxonomy" id="157072"/>
    <lineage>
        <taxon>Eukaryota</taxon>
        <taxon>Sar</taxon>
        <taxon>Stramenopiles</taxon>
        <taxon>Oomycota</taxon>
        <taxon>Saprolegniomycetes</taxon>
        <taxon>Saprolegniales</taxon>
        <taxon>Verrucalvaceae</taxon>
        <taxon>Aphanomyces</taxon>
    </lineage>
</organism>
<dbReference type="AlphaFoldDB" id="A0A024TBK5"/>
<name>A0A024TBK5_9STRA</name>
<evidence type="ECO:0000313" key="1">
    <source>
        <dbReference type="EMBL" id="ETV91393.1"/>
    </source>
</evidence>
<dbReference type="OrthoDB" id="684045at2759"/>
<dbReference type="EMBL" id="KI914011">
    <property type="protein sequence ID" value="ETV91393.1"/>
    <property type="molecule type" value="Genomic_DNA"/>
</dbReference>